<dbReference type="EMBL" id="HG994580">
    <property type="protein sequence ID" value="CAF2771540.1"/>
    <property type="molecule type" value="Genomic_DNA"/>
</dbReference>
<dbReference type="InterPro" id="IPR017871">
    <property type="entry name" value="ABC_transporter-like_CS"/>
</dbReference>
<keyword evidence="4" id="KW-0812">Transmembrane</keyword>
<organism evidence="10 11">
    <name type="scientific">Lepeophtheirus salmonis</name>
    <name type="common">Salmon louse</name>
    <name type="synonym">Caligus salmonis</name>
    <dbReference type="NCBI Taxonomy" id="72036"/>
    <lineage>
        <taxon>Eukaryota</taxon>
        <taxon>Metazoa</taxon>
        <taxon>Ecdysozoa</taxon>
        <taxon>Arthropoda</taxon>
        <taxon>Crustacea</taxon>
        <taxon>Multicrustacea</taxon>
        <taxon>Hexanauplia</taxon>
        <taxon>Copepoda</taxon>
        <taxon>Siphonostomatoida</taxon>
        <taxon>Caligidae</taxon>
        <taxon>Lepeophtheirus</taxon>
    </lineage>
</organism>
<dbReference type="Pfam" id="PF00664">
    <property type="entry name" value="ABC_membrane"/>
    <property type="match status" value="2"/>
</dbReference>
<accession>A0A7R8CCJ1</accession>
<dbReference type="OrthoDB" id="6500128at2759"/>
<reference evidence="10" key="1">
    <citation type="submission" date="2021-02" db="EMBL/GenBank/DDBJ databases">
        <authorList>
            <person name="Bekaert M."/>
        </authorList>
    </citation>
    <scope>NUCLEOTIDE SEQUENCE</scope>
    <source>
        <strain evidence="10">IoA-00</strain>
    </source>
</reference>
<dbReference type="FunFam" id="1.20.1560.10:FF:000026">
    <property type="entry name" value="Multidrug resistance-associated protein lethal(2)03659"/>
    <property type="match status" value="1"/>
</dbReference>
<evidence type="ECO:0000256" key="3">
    <source>
        <dbReference type="ARBA" id="ARBA00022448"/>
    </source>
</evidence>
<dbReference type="GO" id="GO:0016887">
    <property type="term" value="F:ATP hydrolysis activity"/>
    <property type="evidence" value="ECO:0007669"/>
    <property type="project" value="InterPro"/>
</dbReference>
<proteinExistence type="inferred from homology"/>
<keyword evidence="6" id="KW-0547">Nucleotide-binding</keyword>
<name>A0A7R8CCJ1_LEPSM</name>
<keyword evidence="3" id="KW-0813">Transport</keyword>
<dbReference type="CDD" id="cd03250">
    <property type="entry name" value="ABCC_MRP_domain1"/>
    <property type="match status" value="1"/>
</dbReference>
<dbReference type="InterPro" id="IPR003593">
    <property type="entry name" value="AAA+_ATPase"/>
</dbReference>
<dbReference type="SMART" id="SM00382">
    <property type="entry name" value="AAA"/>
    <property type="match status" value="2"/>
</dbReference>
<dbReference type="CDD" id="cd03244">
    <property type="entry name" value="ABCC_MRP_domain2"/>
    <property type="match status" value="1"/>
</dbReference>
<protein>
    <submittedName>
        <fullName evidence="10">ABCC4</fullName>
    </submittedName>
</protein>
<comment type="subcellular location">
    <subcellularLocation>
        <location evidence="1">Membrane</location>
        <topology evidence="1">Multi-pass membrane protein</topology>
    </subcellularLocation>
</comment>
<dbReference type="InterPro" id="IPR050173">
    <property type="entry name" value="ABC_transporter_C-like"/>
</dbReference>
<dbReference type="SUPFAM" id="SSF90123">
    <property type="entry name" value="ABC transporter transmembrane region"/>
    <property type="match status" value="2"/>
</dbReference>
<evidence type="ECO:0000256" key="2">
    <source>
        <dbReference type="ARBA" id="ARBA00009726"/>
    </source>
</evidence>
<dbReference type="Proteomes" id="UP000675881">
    <property type="component" value="Chromosome 1"/>
</dbReference>
<dbReference type="PROSITE" id="PS50929">
    <property type="entry name" value="ABC_TM1F"/>
    <property type="match status" value="2"/>
</dbReference>
<dbReference type="PROSITE" id="PS00211">
    <property type="entry name" value="ABC_TRANSPORTER_1"/>
    <property type="match status" value="1"/>
</dbReference>
<keyword evidence="8" id="KW-1133">Transmembrane helix</keyword>
<evidence type="ECO:0000256" key="7">
    <source>
        <dbReference type="ARBA" id="ARBA00022840"/>
    </source>
</evidence>
<dbReference type="Pfam" id="PF00005">
    <property type="entry name" value="ABC_tran"/>
    <property type="match status" value="2"/>
</dbReference>
<dbReference type="InterPro" id="IPR036640">
    <property type="entry name" value="ABC1_TM_sf"/>
</dbReference>
<sequence>MDIEEKVNLKDNKRSNANILSKIFFIWVLPLLRDGQNKAFDIPDLPSALTEDKSRYLSDNLEREWKKELEKGLRYDNTSKKRYSPSLLRALIRTFGSSLGVYGAFSFIEECVFRLLQPLAISQIVLYFSNSNHGISPTQLYIWSAVLIMSGVLYVFSHHWYFFGVVQVGMRIRIACSALLYKKSLKLSKASIGKSSVGQMVNLLSNDVNRYDLCVLFIHYLWVAPLQFILVSIITWYMVGISSMCGGAILLVFIPLQTWIGKQFSRLRILIAGKTDKRIRVMNEIIEGMKVVKMYAWEYPFMEVVNETRRDEIQTIKKTYEYKAFNLGFFFTSSRVVLLLIFFLMIIGNEVISSKNIFLIFGLFNTALVSTDRIQNFLLLEEIGDICSSMKHEPEVRPEVSLRIEMKNVSGKWTSNEKDDDLRNVSFQVHKRELTAIIGPVGSGKSTILQALLGEFPVSSGDISIYGKISYASQEPWIFSGTIRQNILLGASMNHKRYLKVLKVCSLEHDLESWPDRDHTFVGEKGVALSGGQKARINLARSVYSEADVYLLDDPLSAVDSHVGRHLYEECIKNYLSRKTVILVTHQIQYLGDASNIILINTKGEIEDQGTLNKLLMSERDFTSFLVAQEEETDSIFDEDELALTPKKSLNIENYMRRRQSSVSSIGSRATIDTNAMEYNDIPNEGRRTQTTESKVFKLISSTQFIMSSRNLHSEMFQKVIFTKPAFFDVNPVGRILNRFSKDIGSLDDLLPLALSDTSLIFLNAVGMFGLIISTEPKILIPLGAILIILLILRKYYLNASRSVKRLEGITKSPVISQLSTTLNGISTIRASKLENTFSSEFHYLQDIHTAAFFSFQSVTRFFGFWVDGIVSVYVAATVVIFVFFSGDVEGGDIGISLSLSVIMAGMIQWGLRQSAEVENYMTSVERVTEYADLPSEKSLTSDKKIDPSWPNKGVIKFHNVKLKYDDQGGPYILKGLTFTINSFEKIGIIGRTGAGKSSMIAAIFRLVEPEGEIIIDGEDICQLGLHDIRKRISIIPQDPLLFSGNVRKNLDPIMEYEDSDLWNALEQAKLSQIISNLNGGLDAQVTDGGSNFSIGQRQLMCLARAILRKNRILIMDEATANVDPHTDSLIQEAIRTKFSKCTVLTIAHRLHTVMDSDRMLVLSDGRIEEFDEPHTLLQNEHNLISHLVEQTGPAMSEKLRNIAKLHSRRGE</sequence>
<evidence type="ECO:0000256" key="4">
    <source>
        <dbReference type="ARBA" id="ARBA00022692"/>
    </source>
</evidence>
<gene>
    <name evidence="10" type="ORF">LSAA_1269</name>
</gene>
<dbReference type="GO" id="GO:0005524">
    <property type="term" value="F:ATP binding"/>
    <property type="evidence" value="ECO:0007669"/>
    <property type="project" value="UniProtKB-KW"/>
</dbReference>
<dbReference type="GO" id="GO:0016020">
    <property type="term" value="C:membrane"/>
    <property type="evidence" value="ECO:0007669"/>
    <property type="project" value="UniProtKB-SubCell"/>
</dbReference>
<dbReference type="FunFam" id="1.20.1560.10:FF:000013">
    <property type="entry name" value="ABC transporter C family member 2"/>
    <property type="match status" value="1"/>
</dbReference>
<dbReference type="InterPro" id="IPR003439">
    <property type="entry name" value="ABC_transporter-like_ATP-bd"/>
</dbReference>
<dbReference type="PROSITE" id="PS50893">
    <property type="entry name" value="ABC_TRANSPORTER_2"/>
    <property type="match status" value="2"/>
</dbReference>
<keyword evidence="7" id="KW-0067">ATP-binding</keyword>
<dbReference type="PANTHER" id="PTHR24223:SF456">
    <property type="entry name" value="MULTIDRUG RESISTANCE-ASSOCIATED PROTEIN LETHAL(2)03659"/>
    <property type="match status" value="1"/>
</dbReference>
<dbReference type="Gene3D" id="3.40.50.300">
    <property type="entry name" value="P-loop containing nucleotide triphosphate hydrolases"/>
    <property type="match status" value="2"/>
</dbReference>
<dbReference type="AlphaFoldDB" id="A0A7R8CCJ1"/>
<dbReference type="InterPro" id="IPR011527">
    <property type="entry name" value="ABC1_TM_dom"/>
</dbReference>
<dbReference type="FunFam" id="3.40.50.300:FF:000973">
    <property type="entry name" value="Multidrug resistance-associated protein 4"/>
    <property type="match status" value="1"/>
</dbReference>
<evidence type="ECO:0000256" key="8">
    <source>
        <dbReference type="ARBA" id="ARBA00022989"/>
    </source>
</evidence>
<dbReference type="InterPro" id="IPR027417">
    <property type="entry name" value="P-loop_NTPase"/>
</dbReference>
<keyword evidence="5" id="KW-0677">Repeat</keyword>
<dbReference type="GO" id="GO:0140359">
    <property type="term" value="F:ABC-type transporter activity"/>
    <property type="evidence" value="ECO:0007669"/>
    <property type="project" value="InterPro"/>
</dbReference>
<keyword evidence="11" id="KW-1185">Reference proteome</keyword>
<evidence type="ECO:0000256" key="1">
    <source>
        <dbReference type="ARBA" id="ARBA00004141"/>
    </source>
</evidence>
<evidence type="ECO:0000256" key="6">
    <source>
        <dbReference type="ARBA" id="ARBA00022741"/>
    </source>
</evidence>
<evidence type="ECO:0000256" key="9">
    <source>
        <dbReference type="ARBA" id="ARBA00023136"/>
    </source>
</evidence>
<evidence type="ECO:0000313" key="11">
    <source>
        <dbReference type="Proteomes" id="UP000675881"/>
    </source>
</evidence>
<evidence type="ECO:0000256" key="5">
    <source>
        <dbReference type="ARBA" id="ARBA00022737"/>
    </source>
</evidence>
<dbReference type="Gene3D" id="1.20.1560.10">
    <property type="entry name" value="ABC transporter type 1, transmembrane domain"/>
    <property type="match status" value="2"/>
</dbReference>
<dbReference type="PANTHER" id="PTHR24223">
    <property type="entry name" value="ATP-BINDING CASSETTE SUB-FAMILY C"/>
    <property type="match status" value="1"/>
</dbReference>
<comment type="similarity">
    <text evidence="2">Belongs to the ABC transporter superfamily. ABCC family. Conjugate transporter (TC 3.A.1.208) subfamily.</text>
</comment>
<keyword evidence="9" id="KW-0472">Membrane</keyword>
<dbReference type="FunFam" id="3.40.50.300:FF:000163">
    <property type="entry name" value="Multidrug resistance-associated protein member 4"/>
    <property type="match status" value="1"/>
</dbReference>
<dbReference type="SUPFAM" id="SSF52540">
    <property type="entry name" value="P-loop containing nucleoside triphosphate hydrolases"/>
    <property type="match status" value="2"/>
</dbReference>
<evidence type="ECO:0000313" key="10">
    <source>
        <dbReference type="EMBL" id="CAF2771540.1"/>
    </source>
</evidence>